<comment type="caution">
    <text evidence="4">The sequence shown here is derived from an EMBL/GenBank/DDBJ whole genome shotgun (WGS) entry which is preliminary data.</text>
</comment>
<dbReference type="GO" id="GO:0016787">
    <property type="term" value="F:hydrolase activity"/>
    <property type="evidence" value="ECO:0007669"/>
    <property type="project" value="UniProtKB-UniRule"/>
</dbReference>
<accession>A0AA41YYZ0</accession>
<dbReference type="NCBIfam" id="NF041079">
    <property type="entry name" value="CBASS_lipase"/>
    <property type="match status" value="1"/>
</dbReference>
<keyword evidence="2" id="KW-0378">Hydrolase</keyword>
<evidence type="ECO:0000256" key="2">
    <source>
        <dbReference type="PROSITE-ProRule" id="PRU01161"/>
    </source>
</evidence>
<keyword evidence="1 2" id="KW-0443">Lipid metabolism</keyword>
<dbReference type="InterPro" id="IPR002641">
    <property type="entry name" value="PNPLA_dom"/>
</dbReference>
<dbReference type="GO" id="GO:0016042">
    <property type="term" value="P:lipid catabolic process"/>
    <property type="evidence" value="ECO:0007669"/>
    <property type="project" value="UniProtKB-UniRule"/>
</dbReference>
<dbReference type="EMBL" id="JAMOIM010000012">
    <property type="protein sequence ID" value="MCW6509870.1"/>
    <property type="molecule type" value="Genomic_DNA"/>
</dbReference>
<dbReference type="InterPro" id="IPR016035">
    <property type="entry name" value="Acyl_Trfase/lysoPLipase"/>
</dbReference>
<evidence type="ECO:0000313" key="4">
    <source>
        <dbReference type="EMBL" id="MCW6509870.1"/>
    </source>
</evidence>
<name>A0AA41YYZ0_9HYPH</name>
<dbReference type="PROSITE" id="PS51635">
    <property type="entry name" value="PNPLA"/>
    <property type="match status" value="1"/>
</dbReference>
<dbReference type="RefSeq" id="WP_282586244.1">
    <property type="nucleotide sequence ID" value="NZ_JAMOIM010000012.1"/>
</dbReference>
<feature type="short sequence motif" description="GXSXG" evidence="2">
    <location>
        <begin position="69"/>
        <end position="73"/>
    </location>
</feature>
<feature type="domain" description="PNPLA" evidence="3">
    <location>
        <begin position="31"/>
        <end position="220"/>
    </location>
</feature>
<dbReference type="Proteomes" id="UP001165667">
    <property type="component" value="Unassembled WGS sequence"/>
</dbReference>
<dbReference type="InterPro" id="IPR047156">
    <property type="entry name" value="Teg/CotR/CapV-like"/>
</dbReference>
<organism evidence="4 5">
    <name type="scientific">Lichenifustis flavocetrariae</name>
    <dbReference type="NCBI Taxonomy" id="2949735"/>
    <lineage>
        <taxon>Bacteria</taxon>
        <taxon>Pseudomonadati</taxon>
        <taxon>Pseudomonadota</taxon>
        <taxon>Alphaproteobacteria</taxon>
        <taxon>Hyphomicrobiales</taxon>
        <taxon>Lichenihabitantaceae</taxon>
        <taxon>Lichenifustis</taxon>
    </lineage>
</organism>
<feature type="active site" description="Nucleophile" evidence="2">
    <location>
        <position position="71"/>
    </location>
</feature>
<evidence type="ECO:0000259" key="3">
    <source>
        <dbReference type="PROSITE" id="PS51635"/>
    </source>
</evidence>
<reference evidence="4" key="1">
    <citation type="submission" date="2022-05" db="EMBL/GenBank/DDBJ databases">
        <authorList>
            <person name="Pankratov T."/>
        </authorList>
    </citation>
    <scope>NUCLEOTIDE SEQUENCE</scope>
    <source>
        <strain evidence="4">BP6-180914</strain>
    </source>
</reference>
<keyword evidence="2" id="KW-0442">Lipid degradation</keyword>
<sequence>MNYMPPRRSDGTIQNLRVQQPWSPERPFRILSIDGGGICGILPASILAEIEGRFLGGKSVASHFDMITGTSTGGLIAMGLASGMTGKGLRDFYIERGPNIFPTKGISGAARGLFKKAKRTVAAVYDADILEQELLRVFDHKLFGEATTRLCIPAFEGRHGEPWVYKTPHHPDYKKDRSEKMVRVGRATSAAPTYFRSLKELGYELIDGGLWANNPIMIGLVDALACFDIDRRQVQILSLGCGESSFQVSEDRSAGGMWQWRDALRGAMKAQSLNALGQAFLLVGKDQVMRLDAPESPNPIAMDDSDRAIAELPNMARSLVESGGHRIREMFLTTEANPYIACSV</sequence>
<evidence type="ECO:0000313" key="5">
    <source>
        <dbReference type="Proteomes" id="UP001165667"/>
    </source>
</evidence>
<dbReference type="Gene3D" id="3.40.1090.10">
    <property type="entry name" value="Cytosolic phospholipase A2 catalytic domain"/>
    <property type="match status" value="1"/>
</dbReference>
<feature type="short sequence motif" description="DGA/G" evidence="2">
    <location>
        <begin position="207"/>
        <end position="209"/>
    </location>
</feature>
<dbReference type="PANTHER" id="PTHR24138:SF12">
    <property type="entry name" value="PATATIN FAMILY PROTEIN"/>
    <property type="match status" value="1"/>
</dbReference>
<gene>
    <name evidence="4" type="ORF">M8523_17775</name>
</gene>
<protein>
    <submittedName>
        <fullName evidence="4">Patatin-like phospholipase family protein</fullName>
    </submittedName>
</protein>
<evidence type="ECO:0000256" key="1">
    <source>
        <dbReference type="ARBA" id="ARBA00023098"/>
    </source>
</evidence>
<dbReference type="PANTHER" id="PTHR24138">
    <property type="entry name" value="INTRACELLLAR PHOSPHOLIPASE A FAMILY"/>
    <property type="match status" value="1"/>
</dbReference>
<feature type="active site" description="Proton acceptor" evidence="2">
    <location>
        <position position="207"/>
    </location>
</feature>
<dbReference type="CDD" id="cd07199">
    <property type="entry name" value="Pat17_PNPLA8_PNPLA9_like"/>
    <property type="match status" value="1"/>
</dbReference>
<dbReference type="Pfam" id="PF01734">
    <property type="entry name" value="Patatin"/>
    <property type="match status" value="1"/>
</dbReference>
<proteinExistence type="predicted"/>
<dbReference type="SUPFAM" id="SSF52151">
    <property type="entry name" value="FabD/lysophospholipase-like"/>
    <property type="match status" value="1"/>
</dbReference>
<feature type="short sequence motif" description="GXGXXG" evidence="2">
    <location>
        <begin position="35"/>
        <end position="40"/>
    </location>
</feature>
<dbReference type="AlphaFoldDB" id="A0AA41YYZ0"/>
<keyword evidence="5" id="KW-1185">Reference proteome</keyword>